<dbReference type="EMBL" id="HE576753">
    <property type="protein sequence ID" value="CCC68215.1"/>
    <property type="molecule type" value="Genomic_DNA"/>
</dbReference>
<dbReference type="InterPro" id="IPR000237">
    <property type="entry name" value="GRIP_dom"/>
</dbReference>
<dbReference type="GO" id="GO:0006888">
    <property type="term" value="P:endoplasmic reticulum to Golgi vesicle-mediated transport"/>
    <property type="evidence" value="ECO:0007669"/>
    <property type="project" value="EnsemblFungi"/>
</dbReference>
<evidence type="ECO:0000313" key="7">
    <source>
        <dbReference type="Proteomes" id="UP000001640"/>
    </source>
</evidence>
<keyword evidence="3" id="KW-0175">Coiled coil</keyword>
<proteinExistence type="predicted"/>
<dbReference type="STRING" id="1064592.G0VB91"/>
<dbReference type="InterPro" id="IPR019459">
    <property type="entry name" value="GRAB"/>
</dbReference>
<dbReference type="PROSITE" id="PS50913">
    <property type="entry name" value="GRIP"/>
    <property type="match status" value="1"/>
</dbReference>
<dbReference type="PANTHER" id="PTHR18921">
    <property type="entry name" value="MYOSIN HEAVY CHAIN - RELATED"/>
    <property type="match status" value="1"/>
</dbReference>
<dbReference type="eggNOG" id="ENOG502RYXN">
    <property type="taxonomic scope" value="Eukaryota"/>
</dbReference>
<feature type="domain" description="GRIP" evidence="5">
    <location>
        <begin position="403"/>
        <end position="454"/>
    </location>
</feature>
<keyword evidence="7" id="KW-1185">Reference proteome</keyword>
<feature type="compositionally biased region" description="Polar residues" evidence="4">
    <location>
        <begin position="111"/>
        <end position="121"/>
    </location>
</feature>
<evidence type="ECO:0000259" key="5">
    <source>
        <dbReference type="PROSITE" id="PS50913"/>
    </source>
</evidence>
<feature type="compositionally biased region" description="Basic residues" evidence="4">
    <location>
        <begin position="1"/>
        <end position="13"/>
    </location>
</feature>
<evidence type="ECO:0000256" key="2">
    <source>
        <dbReference type="ARBA" id="ARBA00023034"/>
    </source>
</evidence>
<gene>
    <name evidence="6" type="primary">NCAS0B01310</name>
    <name evidence="6" type="ordered locus">NCAS_0B01310</name>
</gene>
<keyword evidence="2" id="KW-0333">Golgi apparatus</keyword>
<dbReference type="GO" id="GO:0000139">
    <property type="term" value="C:Golgi membrane"/>
    <property type="evidence" value="ECO:0007669"/>
    <property type="project" value="EnsemblFungi"/>
</dbReference>
<reference evidence="6 7" key="1">
    <citation type="journal article" date="2011" name="Proc. Natl. Acad. Sci. U.S.A.">
        <title>Evolutionary erosion of yeast sex chromosomes by mating-type switching accidents.</title>
        <authorList>
            <person name="Gordon J.L."/>
            <person name="Armisen D."/>
            <person name="Proux-Wera E."/>
            <person name="Oheigeartaigh S.S."/>
            <person name="Byrne K.P."/>
            <person name="Wolfe K.H."/>
        </authorList>
    </citation>
    <scope>NUCLEOTIDE SEQUENCE [LARGE SCALE GENOMIC DNA]</scope>
    <source>
        <strain evidence="7">ATCC 76901 / BCRC 22586 / CBS 4309 / NBRC 1992 / NRRL Y-12630</strain>
    </source>
</reference>
<evidence type="ECO:0000256" key="1">
    <source>
        <dbReference type="ARBA" id="ARBA00004555"/>
    </source>
</evidence>
<dbReference type="GeneID" id="96901777"/>
<comment type="subcellular location">
    <subcellularLocation>
        <location evidence="1">Golgi apparatus</location>
    </subcellularLocation>
</comment>
<protein>
    <recommendedName>
        <fullName evidence="5">GRIP domain-containing protein</fullName>
    </recommendedName>
</protein>
<name>G0VB91_NAUCA</name>
<dbReference type="OMA" id="QAMHNWE"/>
<feature type="region of interest" description="Disordered" evidence="4">
    <location>
        <begin position="1"/>
        <end position="75"/>
    </location>
</feature>
<dbReference type="OrthoDB" id="425925at2759"/>
<feature type="region of interest" description="Disordered" evidence="4">
    <location>
        <begin position="95"/>
        <end position="133"/>
    </location>
</feature>
<dbReference type="Pfam" id="PF10375">
    <property type="entry name" value="GRAB"/>
    <property type="match status" value="1"/>
</dbReference>
<accession>G0VB91</accession>
<dbReference type="PANTHER" id="PTHR18921:SF2">
    <property type="entry name" value="THYROID RECEPTOR-INTERACTING PROTEIN 11"/>
    <property type="match status" value="1"/>
</dbReference>
<dbReference type="GO" id="GO:0031267">
    <property type="term" value="F:small GTPase binding"/>
    <property type="evidence" value="ECO:0007669"/>
    <property type="project" value="TreeGrafter"/>
</dbReference>
<evidence type="ECO:0000256" key="3">
    <source>
        <dbReference type="ARBA" id="ARBA00023054"/>
    </source>
</evidence>
<feature type="region of interest" description="Disordered" evidence="4">
    <location>
        <begin position="232"/>
        <end position="252"/>
    </location>
</feature>
<feature type="compositionally biased region" description="Basic and acidic residues" evidence="4">
    <location>
        <begin position="14"/>
        <end position="40"/>
    </location>
</feature>
<dbReference type="KEGG" id="ncs:NCAS_0B01310"/>
<feature type="compositionally biased region" description="Basic and acidic residues" evidence="4">
    <location>
        <begin position="64"/>
        <end position="75"/>
    </location>
</feature>
<reference key="2">
    <citation type="submission" date="2011-08" db="EMBL/GenBank/DDBJ databases">
        <title>Genome sequence of Naumovozyma castellii.</title>
        <authorList>
            <person name="Gordon J.L."/>
            <person name="Armisen D."/>
            <person name="Proux-Wera E."/>
            <person name="OhEigeartaigh S.S."/>
            <person name="Byrne K.P."/>
            <person name="Wolfe K.H."/>
        </authorList>
    </citation>
    <scope>NUCLEOTIDE SEQUENCE</scope>
    <source>
        <strain>Type strain:CBS 4309</strain>
    </source>
</reference>
<dbReference type="InParanoid" id="G0VB91"/>
<dbReference type="Proteomes" id="UP000001640">
    <property type="component" value="Chromosome 2"/>
</dbReference>
<dbReference type="Gene3D" id="1.10.287.1490">
    <property type="match status" value="1"/>
</dbReference>
<dbReference type="FunCoup" id="G0VB91">
    <property type="interactions" value="52"/>
</dbReference>
<evidence type="ECO:0000256" key="4">
    <source>
        <dbReference type="SAM" id="MobiDB-lite"/>
    </source>
</evidence>
<dbReference type="RefSeq" id="XP_003674591.1">
    <property type="nucleotide sequence ID" value="XM_003674543.1"/>
</dbReference>
<dbReference type="HOGENOM" id="CLU_020680_3_1_1"/>
<organism evidence="6 7">
    <name type="scientific">Naumovozyma castellii</name>
    <name type="common">Yeast</name>
    <name type="synonym">Saccharomyces castellii</name>
    <dbReference type="NCBI Taxonomy" id="27288"/>
    <lineage>
        <taxon>Eukaryota</taxon>
        <taxon>Fungi</taxon>
        <taxon>Dikarya</taxon>
        <taxon>Ascomycota</taxon>
        <taxon>Saccharomycotina</taxon>
        <taxon>Saccharomycetes</taxon>
        <taxon>Saccharomycetales</taxon>
        <taxon>Saccharomycetaceae</taxon>
        <taxon>Naumovozyma</taxon>
    </lineage>
</organism>
<dbReference type="GO" id="GO:0007030">
    <property type="term" value="P:Golgi organization"/>
    <property type="evidence" value="ECO:0007669"/>
    <property type="project" value="TreeGrafter"/>
</dbReference>
<sequence length="487" mass="56334">MGKNKKKNAKKQTQHVEEKKQDQEHEPVEVVEKETEKVVDTPEVQQSENKDDLQISEAVAPEVLEPKVNENTELQKKDAEIEALKKELAHLTKEFEETKSRASNEVPAQVKITTESEATSDQTEEFTKVKEERDHFESQYNMLLSRISSMKNVFQKMKESQRELELVQEQLNEYESQNIKLKSKVESVTKENKELSSTVITLNKEFSTLESEYEALENTSSEYEKKIKSLEHQLDNSSSTHSHALEASQKEKEQLDSQLQELIVILDNNKQDIADLKDEKEELKQNLQTYENEKKNLENLVEQVSMKLEEETNRSKENIQEKEKEINALRVQLDTKLETNKELAQEMQNLNDEIEKLKEGTAAKAKLEEESKNQAVQIAKLRHEAIILNEHLTKALAMLKKSSDSESVDKELISNLLISFVSIPRADPKKFEVLELLSSFLSWDDDKRQQAGLILDPREKDKNPGSMSRTQNFVSLWTDYLEKESEK</sequence>
<evidence type="ECO:0000313" key="6">
    <source>
        <dbReference type="EMBL" id="CCC68215.1"/>
    </source>
</evidence>
<dbReference type="AlphaFoldDB" id="G0VB91"/>